<reference evidence="10 11" key="1">
    <citation type="journal article" date="2014" name="BMC Genomics">
        <title>Architecture and functions of a multipartite genome of the methylotrophic bacterium Paracoccus aminophilus JCM 7686, containing primary and secondary chromids.</title>
        <authorList>
            <person name="Dziewit L."/>
            <person name="Czarnecki J."/>
            <person name="Wibberg D."/>
            <person name="Radlinska M."/>
            <person name="Mrozek P."/>
            <person name="Szymczak M."/>
            <person name="Schluter A."/>
            <person name="Puhler A."/>
            <person name="Bartosik D."/>
        </authorList>
    </citation>
    <scope>NUCLEOTIDE SEQUENCE [LARGE SCALE GENOMIC DNA]</scope>
    <source>
        <strain evidence="10">JCM 7686</strain>
    </source>
</reference>
<keyword evidence="4 8" id="KW-0812">Transmembrane</keyword>
<evidence type="ECO:0000313" key="10">
    <source>
        <dbReference type="EMBL" id="AGT10356.1"/>
    </source>
</evidence>
<dbReference type="FunFam" id="1.10.3730.20:FF:000001">
    <property type="entry name" value="Quaternary ammonium compound resistance transporter SugE"/>
    <property type="match status" value="1"/>
</dbReference>
<dbReference type="Pfam" id="PF00893">
    <property type="entry name" value="Multi_Drug_Res"/>
    <property type="match status" value="1"/>
</dbReference>
<dbReference type="PANTHER" id="PTHR30561:SF1">
    <property type="entry name" value="MULTIDRUG TRANSPORTER EMRE"/>
    <property type="match status" value="1"/>
</dbReference>
<evidence type="ECO:0000256" key="3">
    <source>
        <dbReference type="ARBA" id="ARBA00022475"/>
    </source>
</evidence>
<dbReference type="PATRIC" id="fig|1367847.3.peg.3349"/>
<dbReference type="InterPro" id="IPR000390">
    <property type="entry name" value="Small_drug/metabolite_transptr"/>
</dbReference>
<dbReference type="InterPro" id="IPR045324">
    <property type="entry name" value="Small_multidrug_res"/>
</dbReference>
<name>S5YYQ8_PARAH</name>
<gene>
    <name evidence="10" type="ORF">JCM7686_3321</name>
</gene>
<dbReference type="SUPFAM" id="SSF103481">
    <property type="entry name" value="Multidrug resistance efflux transporter EmrE"/>
    <property type="match status" value="1"/>
</dbReference>
<dbReference type="Proteomes" id="UP000015480">
    <property type="component" value="Chromosome"/>
</dbReference>
<evidence type="ECO:0000256" key="8">
    <source>
        <dbReference type="RuleBase" id="RU003942"/>
    </source>
</evidence>
<dbReference type="GO" id="GO:0015199">
    <property type="term" value="F:amino-acid betaine transmembrane transporter activity"/>
    <property type="evidence" value="ECO:0007669"/>
    <property type="project" value="TreeGrafter"/>
</dbReference>
<keyword evidence="3" id="KW-1003">Cell membrane</keyword>
<dbReference type="RefSeq" id="WP_020951992.1">
    <property type="nucleotide sequence ID" value="NC_022041.1"/>
</dbReference>
<evidence type="ECO:0000256" key="9">
    <source>
        <dbReference type="SAM" id="Phobius"/>
    </source>
</evidence>
<evidence type="ECO:0000256" key="7">
    <source>
        <dbReference type="ARBA" id="ARBA00038032"/>
    </source>
</evidence>
<dbReference type="GO" id="GO:0015297">
    <property type="term" value="F:antiporter activity"/>
    <property type="evidence" value="ECO:0007669"/>
    <property type="project" value="TreeGrafter"/>
</dbReference>
<evidence type="ECO:0000313" key="11">
    <source>
        <dbReference type="Proteomes" id="UP000015480"/>
    </source>
</evidence>
<dbReference type="GO" id="GO:0015220">
    <property type="term" value="F:choline transmembrane transporter activity"/>
    <property type="evidence" value="ECO:0007669"/>
    <property type="project" value="TreeGrafter"/>
</dbReference>
<protein>
    <submittedName>
        <fullName evidence="10">Quaternary ammonium compound-resistance protein</fullName>
    </submittedName>
</protein>
<feature type="transmembrane region" description="Helical" evidence="9">
    <location>
        <begin position="63"/>
        <end position="83"/>
    </location>
</feature>
<dbReference type="STRING" id="1367847.JCM7686_3321"/>
<keyword evidence="5 9" id="KW-1133">Transmembrane helix</keyword>
<feature type="transmembrane region" description="Helical" evidence="9">
    <location>
        <begin position="89"/>
        <end position="108"/>
    </location>
</feature>
<keyword evidence="6 9" id="KW-0472">Membrane</keyword>
<keyword evidence="2" id="KW-0813">Transport</keyword>
<evidence type="ECO:0000256" key="6">
    <source>
        <dbReference type="ARBA" id="ARBA00023136"/>
    </source>
</evidence>
<dbReference type="GO" id="GO:1990961">
    <property type="term" value="P:xenobiotic detoxification by transmembrane export across the plasma membrane"/>
    <property type="evidence" value="ECO:0007669"/>
    <property type="project" value="UniProtKB-ARBA"/>
</dbReference>
<dbReference type="GO" id="GO:0005886">
    <property type="term" value="C:plasma membrane"/>
    <property type="evidence" value="ECO:0007669"/>
    <property type="project" value="UniProtKB-SubCell"/>
</dbReference>
<dbReference type="AlphaFoldDB" id="S5YYQ8"/>
<dbReference type="InterPro" id="IPR037185">
    <property type="entry name" value="EmrE-like"/>
</dbReference>
<dbReference type="PANTHER" id="PTHR30561">
    <property type="entry name" value="SMR FAMILY PROTON-DEPENDENT DRUG EFFLUX TRANSPORTER SUGE"/>
    <property type="match status" value="1"/>
</dbReference>
<comment type="subcellular location">
    <subcellularLocation>
        <location evidence="1 8">Cell membrane</location>
        <topology evidence="1 8">Multi-pass membrane protein</topology>
    </subcellularLocation>
</comment>
<accession>S5YYQ8</accession>
<keyword evidence="11" id="KW-1185">Reference proteome</keyword>
<dbReference type="GO" id="GO:0031460">
    <property type="term" value="P:glycine betaine transport"/>
    <property type="evidence" value="ECO:0007669"/>
    <property type="project" value="TreeGrafter"/>
</dbReference>
<dbReference type="EMBL" id="CP006650">
    <property type="protein sequence ID" value="AGT10356.1"/>
    <property type="molecule type" value="Genomic_DNA"/>
</dbReference>
<evidence type="ECO:0000256" key="1">
    <source>
        <dbReference type="ARBA" id="ARBA00004651"/>
    </source>
</evidence>
<feature type="transmembrane region" description="Helical" evidence="9">
    <location>
        <begin position="31"/>
        <end position="51"/>
    </location>
</feature>
<dbReference type="eggNOG" id="COG2076">
    <property type="taxonomic scope" value="Bacteria"/>
</dbReference>
<proteinExistence type="inferred from homology"/>
<dbReference type="KEGG" id="pami:JCM7686_3321"/>
<evidence type="ECO:0000256" key="2">
    <source>
        <dbReference type="ARBA" id="ARBA00022448"/>
    </source>
</evidence>
<comment type="similarity">
    <text evidence="7 8">Belongs to the drug/metabolite transporter (DMT) superfamily. Small multidrug resistance (SMR) (TC 2.A.7.1) family.</text>
</comment>
<evidence type="ECO:0000256" key="4">
    <source>
        <dbReference type="ARBA" id="ARBA00022692"/>
    </source>
</evidence>
<sequence length="114" mass="12367">MHPLVFSYGALLIAIVSEVIGTTYLQRSQQFTLIGPTVLMGLFYLSAFFFLSQALRHMPVGIAYAIWSGLGIVLISAVGYFRFGQKLDLAALSGIGLILIGVMVINLFSRSVGH</sequence>
<dbReference type="HOGENOM" id="CLU_133067_0_2_5"/>
<organism evidence="10 11">
    <name type="scientific">Paracoccus aminophilus JCM 7686</name>
    <dbReference type="NCBI Taxonomy" id="1367847"/>
    <lineage>
        <taxon>Bacteria</taxon>
        <taxon>Pseudomonadati</taxon>
        <taxon>Pseudomonadota</taxon>
        <taxon>Alphaproteobacteria</taxon>
        <taxon>Rhodobacterales</taxon>
        <taxon>Paracoccaceae</taxon>
        <taxon>Paracoccus</taxon>
    </lineage>
</organism>
<evidence type="ECO:0000256" key="5">
    <source>
        <dbReference type="ARBA" id="ARBA00022989"/>
    </source>
</evidence>
<dbReference type="OrthoDB" id="9808638at2"/>
<dbReference type="Gene3D" id="1.10.3730.20">
    <property type="match status" value="1"/>
</dbReference>